<protein>
    <submittedName>
        <fullName evidence="1">Uncharacterized protein</fullName>
    </submittedName>
</protein>
<reference evidence="1" key="1">
    <citation type="submission" date="2015-07" db="EMBL/GenBank/DDBJ databases">
        <title>MeaNS - Measles Nucleotide Surveillance Program.</title>
        <authorList>
            <person name="Tran T."/>
            <person name="Druce J."/>
        </authorList>
    </citation>
    <scope>NUCLEOTIDE SEQUENCE</scope>
    <source>
        <strain evidence="1">UCB-OBI-ISO-001</strain>
        <tissue evidence="1">Gonad</tissue>
    </source>
</reference>
<evidence type="ECO:0000313" key="1">
    <source>
        <dbReference type="EMBL" id="KOF97104.1"/>
    </source>
</evidence>
<gene>
    <name evidence="1" type="ORF">OCBIM_22031474mg</name>
</gene>
<organism evidence="1">
    <name type="scientific">Octopus bimaculoides</name>
    <name type="common">California two-spotted octopus</name>
    <dbReference type="NCBI Taxonomy" id="37653"/>
    <lineage>
        <taxon>Eukaryota</taxon>
        <taxon>Metazoa</taxon>
        <taxon>Spiralia</taxon>
        <taxon>Lophotrochozoa</taxon>
        <taxon>Mollusca</taxon>
        <taxon>Cephalopoda</taxon>
        <taxon>Coleoidea</taxon>
        <taxon>Octopodiformes</taxon>
        <taxon>Octopoda</taxon>
        <taxon>Incirrata</taxon>
        <taxon>Octopodidae</taxon>
        <taxon>Octopus</taxon>
    </lineage>
</organism>
<name>A0A0L8I6R0_OCTBM</name>
<sequence>MCQDDVVTNCLPTLYSCFLYPVVLYIYSSLQQSTSCNSTAPCPHTHHPYSCLKPLTPTPSPPLLSRSIFFSQPYQPIFQSNTVN</sequence>
<dbReference type="AlphaFoldDB" id="A0A0L8I6R0"/>
<proteinExistence type="predicted"/>
<accession>A0A0L8I6R0</accession>
<dbReference type="EMBL" id="KQ416399">
    <property type="protein sequence ID" value="KOF97104.1"/>
    <property type="molecule type" value="Genomic_DNA"/>
</dbReference>